<dbReference type="GO" id="GO:0045087">
    <property type="term" value="P:innate immune response"/>
    <property type="evidence" value="ECO:0007669"/>
    <property type="project" value="TreeGrafter"/>
</dbReference>
<feature type="domain" description="STING ligand-binding" evidence="2">
    <location>
        <begin position="170"/>
        <end position="266"/>
    </location>
</feature>
<sequence>MMDLTTYNGNEFFILLTVFAVISFLLFLICLILYWISHKNALLEVKRLSLIEGYANSMVQTYFYDNLKKIIPDQRPGTGLYDKIMMYKDTEKLEEEDFPLHKIFIIICASGFIPDALENIDKTRIKARKPLLLDHDGSIITLTNGLITTSTDGSITTSIDWSKLAQLIIDGRLNAISIYKVYHRNSKNHTTIATGPPLLTLLEASKEDPELKDNKKQIMEIFYKKLQKKLAENAEFTNSYELVFYNDDHDKPSTLAEEIILRHVDQGLVRQEAMSYHLSTDCVIETFLD</sequence>
<dbReference type="GO" id="GO:0032481">
    <property type="term" value="P:positive regulation of type I interferon production"/>
    <property type="evidence" value="ECO:0007669"/>
    <property type="project" value="InterPro"/>
</dbReference>
<name>A0A9P0MUX6_NEZVI</name>
<dbReference type="PANTHER" id="PTHR34339:SF1">
    <property type="entry name" value="STIMULATOR OF INTERFERON GENES PROTEIN"/>
    <property type="match status" value="1"/>
</dbReference>
<keyword evidence="1" id="KW-0812">Transmembrane</keyword>
<organism evidence="3 4">
    <name type="scientific">Nezara viridula</name>
    <name type="common">Southern green stink bug</name>
    <name type="synonym">Cimex viridulus</name>
    <dbReference type="NCBI Taxonomy" id="85310"/>
    <lineage>
        <taxon>Eukaryota</taxon>
        <taxon>Metazoa</taxon>
        <taxon>Ecdysozoa</taxon>
        <taxon>Arthropoda</taxon>
        <taxon>Hexapoda</taxon>
        <taxon>Insecta</taxon>
        <taxon>Pterygota</taxon>
        <taxon>Neoptera</taxon>
        <taxon>Paraneoptera</taxon>
        <taxon>Hemiptera</taxon>
        <taxon>Heteroptera</taxon>
        <taxon>Panheteroptera</taxon>
        <taxon>Pentatomomorpha</taxon>
        <taxon>Pentatomoidea</taxon>
        <taxon>Pentatomidae</taxon>
        <taxon>Pentatominae</taxon>
        <taxon>Nezara</taxon>
    </lineage>
</organism>
<dbReference type="GO" id="GO:0000045">
    <property type="term" value="P:autophagosome assembly"/>
    <property type="evidence" value="ECO:0007669"/>
    <property type="project" value="TreeGrafter"/>
</dbReference>
<gene>
    <name evidence="3" type="ORF">NEZAVI_LOCUS13600</name>
</gene>
<dbReference type="GO" id="GO:0035438">
    <property type="term" value="F:cyclic-di-GMP binding"/>
    <property type="evidence" value="ECO:0007669"/>
    <property type="project" value="TreeGrafter"/>
</dbReference>
<dbReference type="InterPro" id="IPR038623">
    <property type="entry name" value="STING_C_sf"/>
</dbReference>
<dbReference type="EMBL" id="OV725082">
    <property type="protein sequence ID" value="CAH1405370.1"/>
    <property type="molecule type" value="Genomic_DNA"/>
</dbReference>
<dbReference type="Gene3D" id="3.40.50.12100">
    <property type="entry name" value="Stimulator of interferon genes protein"/>
    <property type="match status" value="1"/>
</dbReference>
<evidence type="ECO:0000313" key="4">
    <source>
        <dbReference type="Proteomes" id="UP001152798"/>
    </source>
</evidence>
<dbReference type="GO" id="GO:0061709">
    <property type="term" value="P:reticulophagy"/>
    <property type="evidence" value="ECO:0007669"/>
    <property type="project" value="TreeGrafter"/>
</dbReference>
<reference evidence="3" key="1">
    <citation type="submission" date="2022-01" db="EMBL/GenBank/DDBJ databases">
        <authorList>
            <person name="King R."/>
        </authorList>
    </citation>
    <scope>NUCLEOTIDE SEQUENCE</scope>
</reference>
<accession>A0A9P0MUX6</accession>
<proteinExistence type="predicted"/>
<dbReference type="GO" id="GO:0016239">
    <property type="term" value="P:positive regulation of macroautophagy"/>
    <property type="evidence" value="ECO:0007669"/>
    <property type="project" value="TreeGrafter"/>
</dbReference>
<feature type="transmembrane region" description="Helical" evidence="1">
    <location>
        <begin position="12"/>
        <end position="36"/>
    </location>
</feature>
<dbReference type="GO" id="GO:0061507">
    <property type="term" value="F:2',3'-cyclic GMP-AMP binding"/>
    <property type="evidence" value="ECO:0007669"/>
    <property type="project" value="TreeGrafter"/>
</dbReference>
<dbReference type="Pfam" id="PF15009">
    <property type="entry name" value="STING_LBD"/>
    <property type="match status" value="1"/>
</dbReference>
<keyword evidence="4" id="KW-1185">Reference proteome</keyword>
<dbReference type="InterPro" id="IPR029158">
    <property type="entry name" value="STING"/>
</dbReference>
<keyword evidence="1" id="KW-1133">Transmembrane helix</keyword>
<evidence type="ECO:0000259" key="2">
    <source>
        <dbReference type="Pfam" id="PF15009"/>
    </source>
</evidence>
<dbReference type="AlphaFoldDB" id="A0A9P0MUX6"/>
<keyword evidence="1" id="KW-0472">Membrane</keyword>
<dbReference type="OrthoDB" id="6053839at2759"/>
<evidence type="ECO:0000256" key="1">
    <source>
        <dbReference type="SAM" id="Phobius"/>
    </source>
</evidence>
<dbReference type="InterPro" id="IPR055432">
    <property type="entry name" value="STING_LBD"/>
</dbReference>
<dbReference type="GO" id="GO:0002218">
    <property type="term" value="P:activation of innate immune response"/>
    <property type="evidence" value="ECO:0007669"/>
    <property type="project" value="InterPro"/>
</dbReference>
<dbReference type="PANTHER" id="PTHR34339">
    <property type="entry name" value="STIMULATOR OF INTERFERON GENES PROTEIN"/>
    <property type="match status" value="1"/>
</dbReference>
<dbReference type="GO" id="GO:0005789">
    <property type="term" value="C:endoplasmic reticulum membrane"/>
    <property type="evidence" value="ECO:0007669"/>
    <property type="project" value="TreeGrafter"/>
</dbReference>
<dbReference type="Proteomes" id="UP001152798">
    <property type="component" value="Chromosome 6"/>
</dbReference>
<dbReference type="GO" id="GO:0005776">
    <property type="term" value="C:autophagosome"/>
    <property type="evidence" value="ECO:0007669"/>
    <property type="project" value="TreeGrafter"/>
</dbReference>
<evidence type="ECO:0000313" key="3">
    <source>
        <dbReference type="EMBL" id="CAH1405370.1"/>
    </source>
</evidence>
<protein>
    <recommendedName>
        <fullName evidence="2">STING ligand-binding domain-containing protein</fullName>
    </recommendedName>
</protein>